<dbReference type="SUPFAM" id="SSF48239">
    <property type="entry name" value="Terpenoid cyclases/Protein prenyltransferases"/>
    <property type="match status" value="1"/>
</dbReference>
<keyword evidence="1" id="KW-0812">Transmembrane</keyword>
<protein>
    <recommendedName>
        <fullName evidence="2">Broad-specificity ulvan lyase N-terminal domain-containing protein</fullName>
    </recommendedName>
</protein>
<keyword evidence="1" id="KW-1133">Transmembrane helix</keyword>
<proteinExistence type="predicted"/>
<sequence>MNDKKLELTYTSLALSQIPRLLTLLDRSPSSPTYGCFDRRYWLDRVRDFPDALPQMGAYPLAFCYQYNFKNNIFFKQHLVKDWALAAILWLYKIQHKDGSFDEFYPNERGWAGPTAFVLYTTIRTLETLGEDIDKVLVPKIRDMVRKAAFYLAKYREIGTLANHYAIALLALYKAKKWLKDSDLQPYIEDLFNEISQLFFSEGWFLEYDGVDPGYLTATISFLSRLWQEGFKKDEIFSMLTKSIEFASYFIFPDGSYGGCIGSRGTQHFYPYGFELLSSKLQKATKVALFMRNSLKNGKGGITPDIMADRYFVYRLVEYLDTSLVANPCLKEDKEVNLPFQLKGIFEIFKEAGIVVKATDRYYFVCNFKKGGVFKLAEKMGVHTKSIADAGINTVLKNGTLLTSQWIDKNYSLEIKQDNIFINGRLHKLQKRLFTPFRFILFRLFCLVIGIHPSFAKKAKGIFRKMLILRSPLSQTLFKRTIKLNDNEVEVKDEITLNGKEKPIKVFFGGTFNSRYVPQSRYFEPLDLYSMPISLDREKIKKLYLKRKCKVKRCFHFKEDGKSFTFKVEI</sequence>
<dbReference type="InterPro" id="IPR058907">
    <property type="entry name" value="P29_N"/>
</dbReference>
<organism evidence="3">
    <name type="scientific">Desulfofervidus auxilii</name>
    <dbReference type="NCBI Taxonomy" id="1621989"/>
    <lineage>
        <taxon>Bacteria</taxon>
        <taxon>Pseudomonadati</taxon>
        <taxon>Thermodesulfobacteriota</taxon>
        <taxon>Candidatus Desulfofervidia</taxon>
        <taxon>Candidatus Desulfofervidales</taxon>
        <taxon>Candidatus Desulfofervidaceae</taxon>
        <taxon>Candidatus Desulfofervidus</taxon>
    </lineage>
</organism>
<keyword evidence="1" id="KW-0472">Membrane</keyword>
<evidence type="ECO:0000259" key="2">
    <source>
        <dbReference type="Pfam" id="PF25840"/>
    </source>
</evidence>
<reference evidence="3" key="1">
    <citation type="journal article" date="2020" name="mSystems">
        <title>Genome- and Community-Level Interaction Insights into Carbon Utilization and Element Cycling Functions of Hydrothermarchaeota in Hydrothermal Sediment.</title>
        <authorList>
            <person name="Zhou Z."/>
            <person name="Liu Y."/>
            <person name="Xu W."/>
            <person name="Pan J."/>
            <person name="Luo Z.H."/>
            <person name="Li M."/>
        </authorList>
    </citation>
    <scope>NUCLEOTIDE SEQUENCE [LARGE SCALE GENOMIC DNA]</scope>
    <source>
        <strain evidence="3">HyVt-233</strain>
    </source>
</reference>
<dbReference type="EMBL" id="DRBS01000181">
    <property type="protein sequence ID" value="HDD44132.1"/>
    <property type="molecule type" value="Genomic_DNA"/>
</dbReference>
<comment type="caution">
    <text evidence="3">The sequence shown here is derived from an EMBL/GenBank/DDBJ whole genome shotgun (WGS) entry which is preliminary data.</text>
</comment>
<dbReference type="AlphaFoldDB" id="A0A7C0Y9V4"/>
<evidence type="ECO:0000256" key="1">
    <source>
        <dbReference type="SAM" id="Phobius"/>
    </source>
</evidence>
<dbReference type="Proteomes" id="UP000886289">
    <property type="component" value="Unassembled WGS sequence"/>
</dbReference>
<feature type="domain" description="Broad-specificity ulvan lyase N-terminal" evidence="2">
    <location>
        <begin position="83"/>
        <end position="266"/>
    </location>
</feature>
<dbReference type="InterPro" id="IPR008930">
    <property type="entry name" value="Terpenoid_cyclase/PrenylTrfase"/>
</dbReference>
<accession>A0A7C0Y9V4</accession>
<feature type="transmembrane region" description="Helical" evidence="1">
    <location>
        <begin position="437"/>
        <end position="456"/>
    </location>
</feature>
<name>A0A7C0Y9V4_DESA2</name>
<evidence type="ECO:0000313" key="3">
    <source>
        <dbReference type="EMBL" id="HDD44132.1"/>
    </source>
</evidence>
<dbReference type="Pfam" id="PF25840">
    <property type="entry name" value="Ulvan_lyase_N"/>
    <property type="match status" value="1"/>
</dbReference>
<gene>
    <name evidence="3" type="ORF">ENG63_04640</name>
</gene>